<gene>
    <name evidence="1" type="ORF">TWF718_006226</name>
</gene>
<comment type="caution">
    <text evidence="1">The sequence shown here is derived from an EMBL/GenBank/DDBJ whole genome shotgun (WGS) entry which is preliminary data.</text>
</comment>
<accession>A0AAN8RPJ8</accession>
<name>A0AAN8RPJ8_9PEZI</name>
<organism evidence="1 2">
    <name type="scientific">Orbilia javanica</name>
    <dbReference type="NCBI Taxonomy" id="47235"/>
    <lineage>
        <taxon>Eukaryota</taxon>
        <taxon>Fungi</taxon>
        <taxon>Dikarya</taxon>
        <taxon>Ascomycota</taxon>
        <taxon>Pezizomycotina</taxon>
        <taxon>Orbiliomycetes</taxon>
        <taxon>Orbiliales</taxon>
        <taxon>Orbiliaceae</taxon>
        <taxon>Orbilia</taxon>
    </lineage>
</organism>
<dbReference type="EMBL" id="JAVHNR010000003">
    <property type="protein sequence ID" value="KAK6348432.1"/>
    <property type="molecule type" value="Genomic_DNA"/>
</dbReference>
<keyword evidence="2" id="KW-1185">Reference proteome</keyword>
<sequence>MPDSDPEAMKGAWKSGEVGAKIGEVMRKIWDTVSDFEDAKARYPRELVGRLLEDYPGYNVAVFHNQNSGYYFVNGAHSHHECKGGLFGTTQGYEAWVFECGYLHRYGDAGWENWALNGHYCSPGSEDHVVFTNGSEDPQAFWDRAMSNGQPDISFIKEHCNEMTKKYPSGGWWDSHQYGSLDKDSGSLPPFDDGKVHWIPNHGGHKGPFDIPEGRI</sequence>
<reference evidence="1 2" key="1">
    <citation type="submission" date="2019-10" db="EMBL/GenBank/DDBJ databases">
        <authorList>
            <person name="Palmer J.M."/>
        </authorList>
    </citation>
    <scope>NUCLEOTIDE SEQUENCE [LARGE SCALE GENOMIC DNA]</scope>
    <source>
        <strain evidence="1 2">TWF718</strain>
    </source>
</reference>
<evidence type="ECO:0000313" key="1">
    <source>
        <dbReference type="EMBL" id="KAK6348432.1"/>
    </source>
</evidence>
<dbReference type="AlphaFoldDB" id="A0AAN8RPJ8"/>
<protein>
    <submittedName>
        <fullName evidence="1">Uncharacterized protein</fullName>
    </submittedName>
</protein>
<proteinExistence type="predicted"/>
<evidence type="ECO:0000313" key="2">
    <source>
        <dbReference type="Proteomes" id="UP001313282"/>
    </source>
</evidence>
<dbReference type="Proteomes" id="UP001313282">
    <property type="component" value="Unassembled WGS sequence"/>
</dbReference>